<proteinExistence type="predicted"/>
<reference evidence="1 2" key="1">
    <citation type="submission" date="2021-01" db="EMBL/GenBank/DDBJ databases">
        <title>Whole genome shotgun sequence of Plantactinospora mayteni NBRC 109088.</title>
        <authorList>
            <person name="Komaki H."/>
            <person name="Tamura T."/>
        </authorList>
    </citation>
    <scope>NUCLEOTIDE SEQUENCE [LARGE SCALE GENOMIC DNA]</scope>
    <source>
        <strain evidence="1 2">NBRC 109088</strain>
    </source>
</reference>
<comment type="caution">
    <text evidence="1">The sequence shown here is derived from an EMBL/GenBank/DDBJ whole genome shotgun (WGS) entry which is preliminary data.</text>
</comment>
<protein>
    <submittedName>
        <fullName evidence="1">Uncharacterized protein</fullName>
    </submittedName>
</protein>
<gene>
    <name evidence="1" type="ORF">Pma05_31400</name>
</gene>
<evidence type="ECO:0000313" key="2">
    <source>
        <dbReference type="Proteomes" id="UP000621500"/>
    </source>
</evidence>
<dbReference type="EMBL" id="BONX01000019">
    <property type="protein sequence ID" value="GIG96567.1"/>
    <property type="molecule type" value="Genomic_DNA"/>
</dbReference>
<name>A0ABQ4EPI7_9ACTN</name>
<keyword evidence="2" id="KW-1185">Reference proteome</keyword>
<evidence type="ECO:0000313" key="1">
    <source>
        <dbReference type="EMBL" id="GIG96567.1"/>
    </source>
</evidence>
<dbReference type="Proteomes" id="UP000621500">
    <property type="component" value="Unassembled WGS sequence"/>
</dbReference>
<sequence length="59" mass="6277">MPTKRDQIHHLAAPDPIFEHGISEKDPPIEIIEIVGDGGTPDAVPSECVSVGHKAAICH</sequence>
<accession>A0ABQ4EPI7</accession>
<organism evidence="1 2">
    <name type="scientific">Plantactinospora mayteni</name>
    <dbReference type="NCBI Taxonomy" id="566021"/>
    <lineage>
        <taxon>Bacteria</taxon>
        <taxon>Bacillati</taxon>
        <taxon>Actinomycetota</taxon>
        <taxon>Actinomycetes</taxon>
        <taxon>Micromonosporales</taxon>
        <taxon>Micromonosporaceae</taxon>
        <taxon>Plantactinospora</taxon>
    </lineage>
</organism>